<comment type="caution">
    <text evidence="1">The sequence shown here is derived from an EMBL/GenBank/DDBJ whole genome shotgun (WGS) entry which is preliminary data.</text>
</comment>
<dbReference type="Pfam" id="PF05638">
    <property type="entry name" value="T6SS_HCP"/>
    <property type="match status" value="1"/>
</dbReference>
<dbReference type="InterPro" id="IPR008514">
    <property type="entry name" value="T6SS_Hcp"/>
</dbReference>
<dbReference type="SUPFAM" id="SSF141452">
    <property type="entry name" value="Hcp1-like"/>
    <property type="match status" value="1"/>
</dbReference>
<evidence type="ECO:0000313" key="2">
    <source>
        <dbReference type="Proteomes" id="UP001224622"/>
    </source>
</evidence>
<reference evidence="1" key="1">
    <citation type="submission" date="2023-08" db="EMBL/GenBank/DDBJ databases">
        <title>The Comparative Genomic Analysis of Yersiniaceae from Polar Regions.</title>
        <authorList>
            <person name="Goncharov A."/>
            <person name="Aslanov B."/>
            <person name="Kolodzhieva V."/>
            <person name="Azarov D."/>
            <person name="Mochov A."/>
            <person name="Lebedeva E."/>
        </authorList>
    </citation>
    <scope>NUCLEOTIDE SEQUENCE</scope>
    <source>
        <strain evidence="1">Vf</strain>
    </source>
</reference>
<dbReference type="GeneID" id="30321975"/>
<dbReference type="InterPro" id="IPR052947">
    <property type="entry name" value="T6SS_Hcp1_domain"/>
</dbReference>
<organism evidence="1 2">
    <name type="scientific">Serratia fonticola</name>
    <dbReference type="NCBI Taxonomy" id="47917"/>
    <lineage>
        <taxon>Bacteria</taxon>
        <taxon>Pseudomonadati</taxon>
        <taxon>Pseudomonadota</taxon>
        <taxon>Gammaproteobacteria</taxon>
        <taxon>Enterobacterales</taxon>
        <taxon>Yersiniaceae</taxon>
        <taxon>Serratia</taxon>
    </lineage>
</organism>
<gene>
    <name evidence="1" type="ORF">RDT67_01760</name>
</gene>
<dbReference type="PANTHER" id="PTHR34319">
    <property type="entry name" value="MAJOR EXPORTED PROTEIN"/>
    <property type="match status" value="1"/>
</dbReference>
<proteinExistence type="predicted"/>
<dbReference type="PANTHER" id="PTHR34319:SF7">
    <property type="entry name" value="HNH ENDONUCLEASE DOMAIN-CONTAINING PROTEIN"/>
    <property type="match status" value="1"/>
</dbReference>
<sequence>MANVIYATLKGKQQGLISAGCSSMDSIGNKGQTGHLDQILINSLNYAMSREQHVSHHPVVFTKPIDKSSPLLGVAISSNESLEVLFEFYRTNASGAQELYFTILLTDATISDISGSHPHSITHSGAQPQETISLKYKSITWSHIIAGTSGYSIWDDRVY</sequence>
<dbReference type="Gene3D" id="2.30.110.20">
    <property type="entry name" value="Hcp1-like"/>
    <property type="match status" value="1"/>
</dbReference>
<name>A0A0F7HD08_SERFO</name>
<dbReference type="AlphaFoldDB" id="A0A0F7HD08"/>
<evidence type="ECO:0000313" key="1">
    <source>
        <dbReference type="EMBL" id="MDQ9125149.1"/>
    </source>
</evidence>
<protein>
    <submittedName>
        <fullName evidence="1">Hcp family type VI secretion system effector</fullName>
    </submittedName>
</protein>
<dbReference type="NCBIfam" id="TIGR03344">
    <property type="entry name" value="VI_effect_Hcp1"/>
    <property type="match status" value="1"/>
</dbReference>
<accession>A0A0F7HD08</accession>
<dbReference type="RefSeq" id="WP_024485546.1">
    <property type="nucleotide sequence ID" value="NZ_CAMKUH010000023.1"/>
</dbReference>
<dbReference type="InterPro" id="IPR036624">
    <property type="entry name" value="Hcp1-lik_sf"/>
</dbReference>
<dbReference type="Proteomes" id="UP001224622">
    <property type="component" value="Unassembled WGS sequence"/>
</dbReference>
<dbReference type="KEGG" id="sfw:WN53_17500"/>
<dbReference type="EMBL" id="JAVIGA010000001">
    <property type="protein sequence ID" value="MDQ9125149.1"/>
    <property type="molecule type" value="Genomic_DNA"/>
</dbReference>